<feature type="region of interest" description="Disordered" evidence="1">
    <location>
        <begin position="1"/>
        <end position="23"/>
    </location>
</feature>
<sequence>MERLTNGITASPPAEAAPGSPEELDRHHVFLLQCIEITGHELDFRLIGLVLEISTEQAEAEYSRLRRRIYAATTPATNANEPDVAEDADSN</sequence>
<name>A0A9W4N721_9EURO</name>
<accession>A0A9W4N721</accession>
<comment type="caution">
    <text evidence="2">The sequence shown here is derived from an EMBL/GenBank/DDBJ whole genome shotgun (WGS) entry which is preliminary data.</text>
</comment>
<feature type="compositionally biased region" description="Low complexity" evidence="1">
    <location>
        <begin position="10"/>
        <end position="21"/>
    </location>
</feature>
<dbReference type="Proteomes" id="UP001152646">
    <property type="component" value="Unassembled WGS sequence"/>
</dbReference>
<organism evidence="2 3">
    <name type="scientific">Penicillium salamii</name>
    <dbReference type="NCBI Taxonomy" id="1612424"/>
    <lineage>
        <taxon>Eukaryota</taxon>
        <taxon>Fungi</taxon>
        <taxon>Dikarya</taxon>
        <taxon>Ascomycota</taxon>
        <taxon>Pezizomycotina</taxon>
        <taxon>Eurotiomycetes</taxon>
        <taxon>Eurotiomycetidae</taxon>
        <taxon>Eurotiales</taxon>
        <taxon>Aspergillaceae</taxon>
        <taxon>Penicillium</taxon>
    </lineage>
</organism>
<reference evidence="2" key="1">
    <citation type="submission" date="2021-07" db="EMBL/GenBank/DDBJ databases">
        <authorList>
            <person name="Branca A.L. A."/>
        </authorList>
    </citation>
    <scope>NUCLEOTIDE SEQUENCE</scope>
</reference>
<evidence type="ECO:0000313" key="3">
    <source>
        <dbReference type="Proteomes" id="UP001152646"/>
    </source>
</evidence>
<protein>
    <submittedName>
        <fullName evidence="2">Uncharacterized protein</fullName>
    </submittedName>
</protein>
<dbReference type="EMBL" id="CAJVPA010000088">
    <property type="protein sequence ID" value="CAG8310338.1"/>
    <property type="molecule type" value="Genomic_DNA"/>
</dbReference>
<dbReference type="AlphaFoldDB" id="A0A9W4N721"/>
<proteinExistence type="predicted"/>
<evidence type="ECO:0000256" key="1">
    <source>
        <dbReference type="SAM" id="MobiDB-lite"/>
    </source>
</evidence>
<evidence type="ECO:0000313" key="2">
    <source>
        <dbReference type="EMBL" id="CAG8310338.1"/>
    </source>
</evidence>
<gene>
    <name evidence="2" type="ORF">PSALAMII_LOCUS2126</name>
</gene>
<feature type="region of interest" description="Disordered" evidence="1">
    <location>
        <begin position="72"/>
        <end position="91"/>
    </location>
</feature>